<dbReference type="EMBL" id="JAUJYO010000003">
    <property type="protein sequence ID" value="KAK1322045.1"/>
    <property type="molecule type" value="Genomic_DNA"/>
</dbReference>
<dbReference type="Pfam" id="PF00651">
    <property type="entry name" value="BTB"/>
    <property type="match status" value="1"/>
</dbReference>
<reference evidence="5" key="2">
    <citation type="submission" date="2023-06" db="EMBL/GenBank/DDBJ databases">
        <authorList>
            <person name="Ma L."/>
            <person name="Liu K.-W."/>
            <person name="Li Z."/>
            <person name="Hsiao Y.-Y."/>
            <person name="Qi Y."/>
            <person name="Fu T."/>
            <person name="Tang G."/>
            <person name="Zhang D."/>
            <person name="Sun W.-H."/>
            <person name="Liu D.-K."/>
            <person name="Li Y."/>
            <person name="Chen G.-Z."/>
            <person name="Liu X.-D."/>
            <person name="Liao X.-Y."/>
            <person name="Jiang Y.-T."/>
            <person name="Yu X."/>
            <person name="Hao Y."/>
            <person name="Huang J."/>
            <person name="Zhao X.-W."/>
            <person name="Ke S."/>
            <person name="Chen Y.-Y."/>
            <person name="Wu W.-L."/>
            <person name="Hsu J.-L."/>
            <person name="Lin Y.-F."/>
            <person name="Huang M.-D."/>
            <person name="Li C.-Y."/>
            <person name="Huang L."/>
            <person name="Wang Z.-W."/>
            <person name="Zhao X."/>
            <person name="Zhong W.-Y."/>
            <person name="Peng D.-H."/>
            <person name="Ahmad S."/>
            <person name="Lan S."/>
            <person name="Zhang J.-S."/>
            <person name="Tsai W.-C."/>
            <person name="Van De Peer Y."/>
            <person name="Liu Z.-J."/>
        </authorList>
    </citation>
    <scope>NUCLEOTIDE SEQUENCE</scope>
    <source>
        <strain evidence="5">CP</strain>
        <tissue evidence="5">Leaves</tissue>
    </source>
</reference>
<keyword evidence="3" id="KW-0833">Ubl conjugation pathway</keyword>
<comment type="pathway">
    <text evidence="2">Protein modification; protein ubiquitination.</text>
</comment>
<dbReference type="FunFam" id="1.25.40.420:FF:000008">
    <property type="entry name" value="BTB/POZ domain-containing protein POB1"/>
    <property type="match status" value="1"/>
</dbReference>
<dbReference type="Gene3D" id="1.25.40.420">
    <property type="match status" value="1"/>
</dbReference>
<organism evidence="5 6">
    <name type="scientific">Acorus calamus</name>
    <name type="common">Sweet flag</name>
    <dbReference type="NCBI Taxonomy" id="4465"/>
    <lineage>
        <taxon>Eukaryota</taxon>
        <taxon>Viridiplantae</taxon>
        <taxon>Streptophyta</taxon>
        <taxon>Embryophyta</taxon>
        <taxon>Tracheophyta</taxon>
        <taxon>Spermatophyta</taxon>
        <taxon>Magnoliopsida</taxon>
        <taxon>Liliopsida</taxon>
        <taxon>Acoraceae</taxon>
        <taxon>Acorus</taxon>
    </lineage>
</organism>
<name>A0AAV9F845_ACOCL</name>
<dbReference type="GO" id="GO:0010114">
    <property type="term" value="P:response to red light"/>
    <property type="evidence" value="ECO:0007669"/>
    <property type="project" value="TreeGrafter"/>
</dbReference>
<dbReference type="InterPro" id="IPR045890">
    <property type="entry name" value="POB1-like"/>
</dbReference>
<evidence type="ECO:0000313" key="5">
    <source>
        <dbReference type="EMBL" id="KAK1322045.1"/>
    </source>
</evidence>
<dbReference type="Pfam" id="PF07707">
    <property type="entry name" value="BACK"/>
    <property type="match status" value="1"/>
</dbReference>
<keyword evidence="6" id="KW-1185">Reference proteome</keyword>
<evidence type="ECO:0000259" key="4">
    <source>
        <dbReference type="PROSITE" id="PS50097"/>
    </source>
</evidence>
<dbReference type="AlphaFoldDB" id="A0AAV9F845"/>
<evidence type="ECO:0000313" key="6">
    <source>
        <dbReference type="Proteomes" id="UP001180020"/>
    </source>
</evidence>
<dbReference type="InterPro" id="IPR011705">
    <property type="entry name" value="BACK"/>
</dbReference>
<protein>
    <submittedName>
        <fullName evidence="5">BTB/POZ domain-containing protein</fullName>
    </submittedName>
</protein>
<dbReference type="PROSITE" id="PS50097">
    <property type="entry name" value="BTB"/>
    <property type="match status" value="1"/>
</dbReference>
<evidence type="ECO:0000256" key="3">
    <source>
        <dbReference type="ARBA" id="ARBA00022786"/>
    </source>
</evidence>
<reference evidence="5" key="1">
    <citation type="journal article" date="2023" name="Nat. Commun.">
        <title>Diploid and tetraploid genomes of Acorus and the evolution of monocots.</title>
        <authorList>
            <person name="Ma L."/>
            <person name="Liu K.W."/>
            <person name="Li Z."/>
            <person name="Hsiao Y.Y."/>
            <person name="Qi Y."/>
            <person name="Fu T."/>
            <person name="Tang G.D."/>
            <person name="Zhang D."/>
            <person name="Sun W.H."/>
            <person name="Liu D.K."/>
            <person name="Li Y."/>
            <person name="Chen G.Z."/>
            <person name="Liu X.D."/>
            <person name="Liao X.Y."/>
            <person name="Jiang Y.T."/>
            <person name="Yu X."/>
            <person name="Hao Y."/>
            <person name="Huang J."/>
            <person name="Zhao X.W."/>
            <person name="Ke S."/>
            <person name="Chen Y.Y."/>
            <person name="Wu W.L."/>
            <person name="Hsu J.L."/>
            <person name="Lin Y.F."/>
            <person name="Huang M.D."/>
            <person name="Li C.Y."/>
            <person name="Huang L."/>
            <person name="Wang Z.W."/>
            <person name="Zhao X."/>
            <person name="Zhong W.Y."/>
            <person name="Peng D.H."/>
            <person name="Ahmad S."/>
            <person name="Lan S."/>
            <person name="Zhang J.S."/>
            <person name="Tsai W.C."/>
            <person name="Van de Peer Y."/>
            <person name="Liu Z.J."/>
        </authorList>
    </citation>
    <scope>NUCLEOTIDE SEQUENCE</scope>
    <source>
        <strain evidence="5">CP</strain>
    </source>
</reference>
<gene>
    <name evidence="5" type="ORF">QJS10_CPA03g01108</name>
</gene>
<evidence type="ECO:0000256" key="2">
    <source>
        <dbReference type="ARBA" id="ARBA00004906"/>
    </source>
</evidence>
<evidence type="ECO:0000256" key="1">
    <source>
        <dbReference type="ARBA" id="ARBA00002668"/>
    </source>
</evidence>
<dbReference type="SUPFAM" id="SSF54695">
    <property type="entry name" value="POZ domain"/>
    <property type="match status" value="1"/>
</dbReference>
<sequence length="489" mass="55818">MDTQGNEQISFEFAFNNPHFSERTFRIEITDEKLVDNQINYITTRLKKRKINKKQVLEADEDEVEKKVLSMHVNSALLAVKSPFFYKLFSNGMHDSNNKYETTLKLKASEETPFKELLHFMYCGKFSSTDISNHRSLLDILILADKYEVMQCMKYCVLLLLKLPMTQESALLYLDLPSSVSTNMEVQQLMDASKKHLVVGFNDREAPRDELVNLSMAGLEVILSSDDILPNSEDEICDFLIDWARHNYLKLMERRVALSSLLIRFVRFPYLSCTCMRELLVCKDVDKNSGSLSHSFGVWLYLESPEEISVSYHYAVRKNPSKLFIDVRNENYTFQSPEGYGYNDVFRTPWSTFIAENRRHKKQTLQNSQQSTTDRPITRSVTLVSVSPGRPPNGPRGVGAFRRGPGGARVRVRVWGFFGDSYRMRALAGSVGSSSRKGEGCRSWLRRPIASQEDSGRPGEGRLVPTSRPGWGGYFLVAAPIMTCQTSHL</sequence>
<accession>A0AAV9F845</accession>
<dbReference type="SMART" id="SM00225">
    <property type="entry name" value="BTB"/>
    <property type="match status" value="1"/>
</dbReference>
<dbReference type="PANTHER" id="PTHR46336">
    <property type="entry name" value="OS02G0260700 PROTEIN"/>
    <property type="match status" value="1"/>
</dbReference>
<dbReference type="Gene3D" id="3.30.710.10">
    <property type="entry name" value="Potassium Channel Kv1.1, Chain A"/>
    <property type="match status" value="1"/>
</dbReference>
<feature type="domain" description="BTB" evidence="4">
    <location>
        <begin position="71"/>
        <end position="130"/>
    </location>
</feature>
<proteinExistence type="predicted"/>
<comment type="caution">
    <text evidence="5">The sequence shown here is derived from an EMBL/GenBank/DDBJ whole genome shotgun (WGS) entry which is preliminary data.</text>
</comment>
<dbReference type="InterPro" id="IPR000210">
    <property type="entry name" value="BTB/POZ_dom"/>
</dbReference>
<dbReference type="Proteomes" id="UP001180020">
    <property type="component" value="Unassembled WGS sequence"/>
</dbReference>
<dbReference type="InterPro" id="IPR011333">
    <property type="entry name" value="SKP1/BTB/POZ_sf"/>
</dbReference>
<dbReference type="CDD" id="cd18186">
    <property type="entry name" value="BTB_POZ_ZBTB_KLHL-like"/>
    <property type="match status" value="1"/>
</dbReference>
<dbReference type="PANTHER" id="PTHR46336:SF3">
    <property type="entry name" value="BTB_POZ DOMAIN-CONTAINING PROTEIN POB1"/>
    <property type="match status" value="1"/>
</dbReference>
<dbReference type="GO" id="GO:0005634">
    <property type="term" value="C:nucleus"/>
    <property type="evidence" value="ECO:0007669"/>
    <property type="project" value="TreeGrafter"/>
</dbReference>
<comment type="function">
    <text evidence="1">May act as a substrate-specific adapter of an E3 ubiquitin-protein ligase complex (CUL3-RBX1-BTB) which mediates the ubiquitination and subsequent proteasomal degradation of target proteins.</text>
</comment>